<dbReference type="GO" id="GO:0005829">
    <property type="term" value="C:cytosol"/>
    <property type="evidence" value="ECO:0007669"/>
    <property type="project" value="TreeGrafter"/>
</dbReference>
<evidence type="ECO:0000313" key="1">
    <source>
        <dbReference type="EMBL" id="MBM6948903.1"/>
    </source>
</evidence>
<reference evidence="1" key="1">
    <citation type="submission" date="2020-08" db="EMBL/GenBank/DDBJ databases">
        <authorList>
            <person name="Cejkova D."/>
            <person name="Kubasova T."/>
            <person name="Jahodarova E."/>
            <person name="Rychlik I."/>
        </authorList>
    </citation>
    <scope>NUCLEOTIDE SEQUENCE</scope>
    <source>
        <strain evidence="1">An582</strain>
    </source>
</reference>
<dbReference type="InterPro" id="IPR044668">
    <property type="entry name" value="PuuD-like"/>
</dbReference>
<dbReference type="GO" id="GO:0033969">
    <property type="term" value="F:gamma-glutamyl-gamma-aminobutyrate hydrolase activity"/>
    <property type="evidence" value="ECO:0007669"/>
    <property type="project" value="TreeGrafter"/>
</dbReference>
<evidence type="ECO:0000313" key="2">
    <source>
        <dbReference type="Proteomes" id="UP000705508"/>
    </source>
</evidence>
<dbReference type="Gene3D" id="3.40.50.880">
    <property type="match status" value="1"/>
</dbReference>
<organism evidence="1 2">
    <name type="scientific">Mordavella massiliensis</name>
    <dbReference type="NCBI Taxonomy" id="1871024"/>
    <lineage>
        <taxon>Bacteria</taxon>
        <taxon>Bacillati</taxon>
        <taxon>Bacillota</taxon>
        <taxon>Clostridia</taxon>
        <taxon>Eubacteriales</taxon>
        <taxon>Clostridiaceae</taxon>
        <taxon>Mordavella</taxon>
    </lineage>
</organism>
<dbReference type="EMBL" id="JACJKS010000013">
    <property type="protein sequence ID" value="MBM6948903.1"/>
    <property type="molecule type" value="Genomic_DNA"/>
</dbReference>
<dbReference type="InterPro" id="IPR011697">
    <property type="entry name" value="Peptidase_C26"/>
</dbReference>
<dbReference type="Proteomes" id="UP000705508">
    <property type="component" value="Unassembled WGS sequence"/>
</dbReference>
<dbReference type="GO" id="GO:0006598">
    <property type="term" value="P:polyamine catabolic process"/>
    <property type="evidence" value="ECO:0007669"/>
    <property type="project" value="TreeGrafter"/>
</dbReference>
<reference evidence="1" key="2">
    <citation type="journal article" date="2021" name="Sci. Rep.">
        <title>The distribution of antibiotic resistance genes in chicken gut microbiota commensals.</title>
        <authorList>
            <person name="Juricova H."/>
            <person name="Matiasovicova J."/>
            <person name="Kubasova T."/>
            <person name="Cejkova D."/>
            <person name="Rychlik I."/>
        </authorList>
    </citation>
    <scope>NUCLEOTIDE SEQUENCE</scope>
    <source>
        <strain evidence="1">An582</strain>
    </source>
</reference>
<accession>A0A938XCC3</accession>
<dbReference type="PROSITE" id="PS51273">
    <property type="entry name" value="GATASE_TYPE_1"/>
    <property type="match status" value="1"/>
</dbReference>
<keyword evidence="1" id="KW-0378">Hydrolase</keyword>
<dbReference type="AlphaFoldDB" id="A0A938XCC3"/>
<gene>
    <name evidence="1" type="ORF">H6A20_09595</name>
</gene>
<comment type="caution">
    <text evidence="1">The sequence shown here is derived from an EMBL/GenBank/DDBJ whole genome shotgun (WGS) entry which is preliminary data.</text>
</comment>
<protein>
    <submittedName>
        <fullName evidence="1">Gamma-glutamyl-gamma-aminobutyrate hydrolase family protein</fullName>
    </submittedName>
</protein>
<dbReference type="InterPro" id="IPR029062">
    <property type="entry name" value="Class_I_gatase-like"/>
</dbReference>
<dbReference type="PANTHER" id="PTHR43235:SF1">
    <property type="entry name" value="GLUTAMINE AMIDOTRANSFERASE PB2B2.05-RELATED"/>
    <property type="match status" value="1"/>
</dbReference>
<dbReference type="Pfam" id="PF07722">
    <property type="entry name" value="Peptidase_C26"/>
    <property type="match status" value="1"/>
</dbReference>
<dbReference type="RefSeq" id="WP_204906906.1">
    <property type="nucleotide sequence ID" value="NZ_JACJKS010000013.1"/>
</dbReference>
<sequence>MRRPVIGISGNLTPIENDGVFTGNLRQYIHTDYTSSVEKAGGIPLLLPVSADPDVIRAHAALCDAIILSGGADVDPVLYGEEGIQGQGYSMREIDTYDLRLLKEALRCKKPVLGICKGMQIINICFGGTLYQDIPSQRERCIKHTQNTERYNGTHRIRIRDGSLLAEILPDGTFVNSWHHQAVKAVPGQLTVTATASDGIVEALEYMEDGQFILGVQWHPEMMASCGNEEQLGIFRELVKRSIL</sequence>
<dbReference type="SUPFAM" id="SSF52317">
    <property type="entry name" value="Class I glutamine amidotransferase-like"/>
    <property type="match status" value="1"/>
</dbReference>
<dbReference type="CDD" id="cd01745">
    <property type="entry name" value="GATase1_2"/>
    <property type="match status" value="1"/>
</dbReference>
<proteinExistence type="predicted"/>
<dbReference type="FunFam" id="3.40.50.880:FF:000030">
    <property type="entry name" value="Gamma-glutamyl-gamma-aminobutyrate hydrolase PuuD"/>
    <property type="match status" value="1"/>
</dbReference>
<dbReference type="PANTHER" id="PTHR43235">
    <property type="entry name" value="GLUTAMINE AMIDOTRANSFERASE PB2B2.05-RELATED"/>
    <property type="match status" value="1"/>
</dbReference>
<name>A0A938XCC3_9CLOT</name>